<keyword evidence="1" id="KW-0812">Transmembrane</keyword>
<proteinExistence type="predicted"/>
<dbReference type="EMBL" id="JAVDQD010000002">
    <property type="protein sequence ID" value="MDR6238806.1"/>
    <property type="molecule type" value="Genomic_DNA"/>
</dbReference>
<dbReference type="AlphaFoldDB" id="A0AAE3XJB9"/>
<protein>
    <submittedName>
        <fullName evidence="2">Glucan phosphoethanolaminetransferase (Alkaline phosphatase superfamily)</fullName>
    </submittedName>
</protein>
<keyword evidence="1" id="KW-1133">Transmembrane helix</keyword>
<comment type="caution">
    <text evidence="2">The sequence shown here is derived from an EMBL/GenBank/DDBJ whole genome shotgun (WGS) entry which is preliminary data.</text>
</comment>
<evidence type="ECO:0000313" key="2">
    <source>
        <dbReference type="EMBL" id="MDR6238806.1"/>
    </source>
</evidence>
<feature type="transmembrane region" description="Helical" evidence="1">
    <location>
        <begin position="6"/>
        <end position="22"/>
    </location>
</feature>
<gene>
    <name evidence="2" type="ORF">HNQ88_001843</name>
</gene>
<dbReference type="RefSeq" id="WP_309938312.1">
    <property type="nucleotide sequence ID" value="NZ_AP025305.1"/>
</dbReference>
<dbReference type="Proteomes" id="UP001185092">
    <property type="component" value="Unassembled WGS sequence"/>
</dbReference>
<sequence>MNKVLPKILLVVIIGLIQTFLMTRYNPNLIPIELFMAFGLSAFGLLFGSIVLLTDLKNNQGKRNSGLLIMFAFLIGSGIGFSAMKYQDSERRENANFIIYELNLFYEQNGYYPEKLGDLIPEYLEELPTSNWGLKRIDYKYELDKSNQFYSIDYKTGTGCGWTYFSSDGWQFYD</sequence>
<feature type="transmembrane region" description="Helical" evidence="1">
    <location>
        <begin position="34"/>
        <end position="53"/>
    </location>
</feature>
<keyword evidence="1" id="KW-0472">Membrane</keyword>
<evidence type="ECO:0000256" key="1">
    <source>
        <dbReference type="SAM" id="Phobius"/>
    </source>
</evidence>
<accession>A0AAE3XJB9</accession>
<organism evidence="2 3">
    <name type="scientific">Aureibacter tunicatorum</name>
    <dbReference type="NCBI Taxonomy" id="866807"/>
    <lineage>
        <taxon>Bacteria</taxon>
        <taxon>Pseudomonadati</taxon>
        <taxon>Bacteroidota</taxon>
        <taxon>Cytophagia</taxon>
        <taxon>Cytophagales</taxon>
        <taxon>Persicobacteraceae</taxon>
        <taxon>Aureibacter</taxon>
    </lineage>
</organism>
<feature type="transmembrane region" description="Helical" evidence="1">
    <location>
        <begin position="65"/>
        <end position="84"/>
    </location>
</feature>
<keyword evidence="3" id="KW-1185">Reference proteome</keyword>
<name>A0AAE3XJB9_9BACT</name>
<evidence type="ECO:0000313" key="3">
    <source>
        <dbReference type="Proteomes" id="UP001185092"/>
    </source>
</evidence>
<reference evidence="2" key="1">
    <citation type="submission" date="2023-07" db="EMBL/GenBank/DDBJ databases">
        <title>Genomic Encyclopedia of Type Strains, Phase IV (KMG-IV): sequencing the most valuable type-strain genomes for metagenomic binning, comparative biology and taxonomic classification.</title>
        <authorList>
            <person name="Goeker M."/>
        </authorList>
    </citation>
    <scope>NUCLEOTIDE SEQUENCE</scope>
    <source>
        <strain evidence="2">DSM 26174</strain>
    </source>
</reference>